<evidence type="ECO:0000259" key="2">
    <source>
        <dbReference type="Pfam" id="PF19843"/>
    </source>
</evidence>
<dbReference type="RefSeq" id="WP_301226930.1">
    <property type="nucleotide sequence ID" value="NZ_JAROCG010000001.1"/>
</dbReference>
<dbReference type="Pfam" id="PF19843">
    <property type="entry name" value="DUF6318"/>
    <property type="match status" value="1"/>
</dbReference>
<dbReference type="Proteomes" id="UP001174209">
    <property type="component" value="Unassembled WGS sequence"/>
</dbReference>
<feature type="region of interest" description="Disordered" evidence="1">
    <location>
        <begin position="1"/>
        <end position="54"/>
    </location>
</feature>
<dbReference type="EMBL" id="JAROCG010000001">
    <property type="protein sequence ID" value="MDN4611169.1"/>
    <property type="molecule type" value="Genomic_DNA"/>
</dbReference>
<dbReference type="InterPro" id="IPR046281">
    <property type="entry name" value="DUF6318"/>
</dbReference>
<feature type="domain" description="DUF6318" evidence="2">
    <location>
        <begin position="45"/>
        <end position="192"/>
    </location>
</feature>
<protein>
    <submittedName>
        <fullName evidence="3">DUF6318 family protein</fullName>
    </submittedName>
</protein>
<keyword evidence="4" id="KW-1185">Reference proteome</keyword>
<sequence length="200" mass="20931">MLLTGCQGNGGPSANETQSQPSSTSAPPTAEVSASATSSSGPEPSPASSAGPAANIPVPVKPALADENSKEGLEAFTKYWLELFSYGYETNDWAPFEAVTDPGCRTCGNLSQAVKVHYSSGGWIQGGTISLNSSETGFEKNTTGSINSFVDITQDEIVYFNSSGDEVKKTAQTPSTIGVSIAFWEDDHWVMLDFGSPEGT</sequence>
<evidence type="ECO:0000313" key="4">
    <source>
        <dbReference type="Proteomes" id="UP001174209"/>
    </source>
</evidence>
<name>A0ABT8K165_9MICC</name>
<evidence type="ECO:0000256" key="1">
    <source>
        <dbReference type="SAM" id="MobiDB-lite"/>
    </source>
</evidence>
<accession>A0ABT8K165</accession>
<comment type="caution">
    <text evidence="3">The sequence shown here is derived from an EMBL/GenBank/DDBJ whole genome shotgun (WGS) entry which is preliminary data.</text>
</comment>
<reference evidence="3" key="1">
    <citation type="submission" date="2023-06" db="EMBL/GenBank/DDBJ databases">
        <title>MT1 and MT2 Draft Genomes of Novel Species.</title>
        <authorList>
            <person name="Venkateswaran K."/>
        </authorList>
    </citation>
    <scope>NUCLEOTIDE SEQUENCE</scope>
    <source>
        <strain evidence="3">IIF3SC-B10</strain>
    </source>
</reference>
<feature type="compositionally biased region" description="Low complexity" evidence="1">
    <location>
        <begin position="17"/>
        <end position="54"/>
    </location>
</feature>
<proteinExistence type="predicted"/>
<gene>
    <name evidence="3" type="ORF">P5G52_09840</name>
</gene>
<evidence type="ECO:0000313" key="3">
    <source>
        <dbReference type="EMBL" id="MDN4611169.1"/>
    </source>
</evidence>
<organism evidence="3 4">
    <name type="scientific">Arthrobacter burdickii</name>
    <dbReference type="NCBI Taxonomy" id="3035920"/>
    <lineage>
        <taxon>Bacteria</taxon>
        <taxon>Bacillati</taxon>
        <taxon>Actinomycetota</taxon>
        <taxon>Actinomycetes</taxon>
        <taxon>Micrococcales</taxon>
        <taxon>Micrococcaceae</taxon>
        <taxon>Arthrobacter</taxon>
    </lineage>
</organism>